<evidence type="ECO:0000259" key="3">
    <source>
        <dbReference type="Pfam" id="PF05116"/>
    </source>
</evidence>
<accession>A0A7Z7QRW5</accession>
<reference evidence="6" key="2">
    <citation type="submission" date="2018-06" db="EMBL/GenBank/DDBJ databases">
        <authorList>
            <consortium name="Pathogen Informatics"/>
            <person name="Doyle S."/>
        </authorList>
    </citation>
    <scope>NUCLEOTIDE SEQUENCE [LARGE SCALE GENOMIC DNA]</scope>
    <source>
        <strain evidence="6">NCTC12218</strain>
    </source>
</reference>
<dbReference type="EMBL" id="UHEF01000001">
    <property type="protein sequence ID" value="SUM90214.1"/>
    <property type="molecule type" value="Genomic_DNA"/>
</dbReference>
<evidence type="ECO:0000313" key="4">
    <source>
        <dbReference type="EMBL" id="CAD7360608.1"/>
    </source>
</evidence>
<dbReference type="Gene3D" id="3.40.50.1000">
    <property type="entry name" value="HAD superfamily/HAD-like"/>
    <property type="match status" value="1"/>
</dbReference>
<comment type="similarity">
    <text evidence="1">Belongs to the HAD-like hydrolase superfamily.</text>
</comment>
<reference evidence="5 8" key="1">
    <citation type="submission" date="2018-01" db="EMBL/GenBank/DDBJ databases">
        <title>Complete genome sequence of Staphylococcus Scheliferi isolated from human.</title>
        <authorList>
            <person name="Abouelkhair M.A."/>
            <person name="Bemis D.A."/>
            <person name="Kania S.A."/>
        </authorList>
    </citation>
    <scope>NUCLEOTIDE SEQUENCE [LARGE SCALE GENOMIC DNA]</scope>
    <source>
        <strain evidence="5 8">ATCC 43808</strain>
    </source>
</reference>
<dbReference type="GO" id="GO:0005829">
    <property type="term" value="C:cytosol"/>
    <property type="evidence" value="ECO:0007669"/>
    <property type="project" value="TreeGrafter"/>
</dbReference>
<proteinExistence type="inferred from homology"/>
<dbReference type="Gene3D" id="3.30.70.1410">
    <property type="entry name" value="yhjk (haloacid dehalogenase-like hydrolase protein) domain"/>
    <property type="match status" value="1"/>
</dbReference>
<dbReference type="PANTHER" id="PTHR10000:SF57">
    <property type="entry name" value="KANOSAMINE-6-PHOSPHATE PHOSPHATASE"/>
    <property type="match status" value="1"/>
</dbReference>
<dbReference type="NCBIfam" id="TIGR01484">
    <property type="entry name" value="HAD-SF-IIB"/>
    <property type="match status" value="1"/>
</dbReference>
<gene>
    <name evidence="5" type="ORF">C1O36_11700</name>
    <name evidence="6" type="ORF">NCTC12218_02285</name>
</gene>
<organism evidence="6">
    <name type="scientific">Staphylococcus schleiferi</name>
    <dbReference type="NCBI Taxonomy" id="1295"/>
    <lineage>
        <taxon>Bacteria</taxon>
        <taxon>Bacillati</taxon>
        <taxon>Bacillota</taxon>
        <taxon>Bacilli</taxon>
        <taxon>Bacillales</taxon>
        <taxon>Staphylococcaceae</taxon>
        <taxon>Staphylococcus</taxon>
    </lineage>
</organism>
<sequence>MSQSLILLDFDETYYKHNTNNNDLYYLKEMEALLEKISNKNSVITAILTGSTINSVLEKMKKVDMSYKPKHIFSDLSSKMFTWNNNEYVESDEYREEVLTERFLLEDILEILNTISLKHKVEFIPQRIFRENETLYNFYFYSTGNTELDVKILKNLIDYSKTKNYMPKFNRCNPLAGDPENAYDVDFTPKNAGKLYATKFLMKKYNISKKSIIGFGDSGNDEEFLSYLKHAFIMSNSKDEEIKKKFPNTKYPYYKGIYKHVSEFIGGKYD</sequence>
<evidence type="ECO:0000256" key="1">
    <source>
        <dbReference type="ARBA" id="ARBA00007958"/>
    </source>
</evidence>
<evidence type="ECO:0000313" key="5">
    <source>
        <dbReference type="EMBL" id="NHA35121.1"/>
    </source>
</evidence>
<name>A0A7Z7QRW5_STASC</name>
<reference evidence="4 7" key="3">
    <citation type="submission" date="2020-11" db="EMBL/GenBank/DDBJ databases">
        <authorList>
            <consortium name="Pathogen Informatics"/>
        </authorList>
    </citation>
    <scope>NUCLEOTIDE SEQUENCE [LARGE SCALE GENOMIC DNA]</scope>
    <source>
        <strain evidence="4 7">NCTC12218</strain>
    </source>
</reference>
<dbReference type="InterPro" id="IPR006379">
    <property type="entry name" value="HAD-SF_hydro_IIB"/>
</dbReference>
<protein>
    <submittedName>
        <fullName evidence="6">Hydrolase</fullName>
        <ecNumber evidence="6">3.-.-.-</ecNumber>
    </submittedName>
</protein>
<keyword evidence="8" id="KW-1185">Reference proteome</keyword>
<dbReference type="EMBL" id="POVK01000060">
    <property type="protein sequence ID" value="NHA35121.1"/>
    <property type="molecule type" value="Genomic_DNA"/>
</dbReference>
<dbReference type="SUPFAM" id="SSF56784">
    <property type="entry name" value="HAD-like"/>
    <property type="match status" value="1"/>
</dbReference>
<dbReference type="InterPro" id="IPR023214">
    <property type="entry name" value="HAD_sf"/>
</dbReference>
<dbReference type="RefSeq" id="WP_016424332.1">
    <property type="nucleotide sequence ID" value="NZ_CABKRV010000001.1"/>
</dbReference>
<dbReference type="EMBL" id="LR962863">
    <property type="protein sequence ID" value="CAD7360608.1"/>
    <property type="molecule type" value="Genomic_DNA"/>
</dbReference>
<evidence type="ECO:0000313" key="6">
    <source>
        <dbReference type="EMBL" id="SUM90214.1"/>
    </source>
</evidence>
<dbReference type="InterPro" id="IPR006380">
    <property type="entry name" value="SPP-like_dom"/>
</dbReference>
<dbReference type="PANTHER" id="PTHR10000">
    <property type="entry name" value="PHOSPHOSERINE PHOSPHATASE"/>
    <property type="match status" value="1"/>
</dbReference>
<dbReference type="GO" id="GO:0000287">
    <property type="term" value="F:magnesium ion binding"/>
    <property type="evidence" value="ECO:0007669"/>
    <property type="project" value="TreeGrafter"/>
</dbReference>
<evidence type="ECO:0000313" key="8">
    <source>
        <dbReference type="Proteomes" id="UP000572988"/>
    </source>
</evidence>
<evidence type="ECO:0000313" key="7">
    <source>
        <dbReference type="Proteomes" id="UP000264146"/>
    </source>
</evidence>
<dbReference type="Proteomes" id="UP000264146">
    <property type="component" value="Chromosome"/>
</dbReference>
<evidence type="ECO:0000256" key="2">
    <source>
        <dbReference type="ARBA" id="ARBA00022801"/>
    </source>
</evidence>
<feature type="domain" description="Sucrose phosphatase-like" evidence="3">
    <location>
        <begin position="3"/>
        <end position="244"/>
    </location>
</feature>
<dbReference type="Proteomes" id="UP000572988">
    <property type="component" value="Unassembled WGS sequence"/>
</dbReference>
<dbReference type="GO" id="GO:0016791">
    <property type="term" value="F:phosphatase activity"/>
    <property type="evidence" value="ECO:0007669"/>
    <property type="project" value="TreeGrafter"/>
</dbReference>
<dbReference type="GeneID" id="93790926"/>
<keyword evidence="2 6" id="KW-0378">Hydrolase</keyword>
<dbReference type="AlphaFoldDB" id="A0A7Z7QRW5"/>
<dbReference type="CDD" id="cd02605">
    <property type="entry name" value="HAD_SPP"/>
    <property type="match status" value="1"/>
</dbReference>
<dbReference type="Pfam" id="PF05116">
    <property type="entry name" value="S6PP"/>
    <property type="match status" value="1"/>
</dbReference>
<dbReference type="InterPro" id="IPR036412">
    <property type="entry name" value="HAD-like_sf"/>
</dbReference>
<dbReference type="EC" id="3.-.-.-" evidence="6"/>